<evidence type="ECO:0000259" key="3">
    <source>
        <dbReference type="PROSITE" id="PS51755"/>
    </source>
</evidence>
<keyword evidence="1 2" id="KW-0238">DNA-binding</keyword>
<dbReference type="GO" id="GO:0003677">
    <property type="term" value="F:DNA binding"/>
    <property type="evidence" value="ECO:0007669"/>
    <property type="project" value="UniProtKB-UniRule"/>
</dbReference>
<dbReference type="GO" id="GO:0006355">
    <property type="term" value="P:regulation of DNA-templated transcription"/>
    <property type="evidence" value="ECO:0007669"/>
    <property type="project" value="InterPro"/>
</dbReference>
<accession>A0A6J4TUQ3</accession>
<dbReference type="EMBL" id="CADCWB010000233">
    <property type="protein sequence ID" value="CAA9530914.1"/>
    <property type="molecule type" value="Genomic_DNA"/>
</dbReference>
<dbReference type="PROSITE" id="PS51755">
    <property type="entry name" value="OMPR_PHOB"/>
    <property type="match status" value="1"/>
</dbReference>
<evidence type="ECO:0000256" key="1">
    <source>
        <dbReference type="ARBA" id="ARBA00023125"/>
    </source>
</evidence>
<dbReference type="Pfam" id="PF00486">
    <property type="entry name" value="Trans_reg_C"/>
    <property type="match status" value="1"/>
</dbReference>
<evidence type="ECO:0000256" key="2">
    <source>
        <dbReference type="PROSITE-ProRule" id="PRU01091"/>
    </source>
</evidence>
<evidence type="ECO:0000313" key="4">
    <source>
        <dbReference type="EMBL" id="CAA9530914.1"/>
    </source>
</evidence>
<name>A0A6J4TUQ3_9SPHN</name>
<dbReference type="GO" id="GO:0000160">
    <property type="term" value="P:phosphorelay signal transduction system"/>
    <property type="evidence" value="ECO:0007669"/>
    <property type="project" value="InterPro"/>
</dbReference>
<protein>
    <recommendedName>
        <fullName evidence="3">OmpR/PhoB-type domain-containing protein</fullName>
    </recommendedName>
</protein>
<dbReference type="SUPFAM" id="SSF46894">
    <property type="entry name" value="C-terminal effector domain of the bipartite response regulators"/>
    <property type="match status" value="1"/>
</dbReference>
<dbReference type="SMART" id="SM00862">
    <property type="entry name" value="Trans_reg_C"/>
    <property type="match status" value="1"/>
</dbReference>
<dbReference type="CDD" id="cd00383">
    <property type="entry name" value="trans_reg_C"/>
    <property type="match status" value="1"/>
</dbReference>
<organism evidence="4">
    <name type="scientific">uncultured Sphingomonas sp</name>
    <dbReference type="NCBI Taxonomy" id="158754"/>
    <lineage>
        <taxon>Bacteria</taxon>
        <taxon>Pseudomonadati</taxon>
        <taxon>Pseudomonadota</taxon>
        <taxon>Alphaproteobacteria</taxon>
        <taxon>Sphingomonadales</taxon>
        <taxon>Sphingomonadaceae</taxon>
        <taxon>Sphingomonas</taxon>
        <taxon>environmental samples</taxon>
    </lineage>
</organism>
<dbReference type="InterPro" id="IPR016032">
    <property type="entry name" value="Sig_transdc_resp-reg_C-effctor"/>
</dbReference>
<feature type="domain" description="OmpR/PhoB-type" evidence="3">
    <location>
        <begin position="75"/>
        <end position="175"/>
    </location>
</feature>
<gene>
    <name evidence="4" type="ORF">AVDCRST_MAG62-1867</name>
</gene>
<reference evidence="4" key="1">
    <citation type="submission" date="2020-02" db="EMBL/GenBank/DDBJ databases">
        <authorList>
            <person name="Meier V. D."/>
        </authorList>
    </citation>
    <scope>NUCLEOTIDE SEQUENCE</scope>
    <source>
        <strain evidence="4">AVDCRST_MAG62</strain>
    </source>
</reference>
<dbReference type="InterPro" id="IPR036388">
    <property type="entry name" value="WH-like_DNA-bd_sf"/>
</dbReference>
<sequence>MDDNLSARLVEVEAMLDRSRRRFEEGAKLVEEAHKAVSELQQQLIGAPMSSGGDDGDEVASRLLSALRASGGEMPATLCGGRLAVDQVQRLIRIDGHPIAITEMEYRVLELLAFARNNVVTRTMLLKHLYRRADDQPQPKIIDVFISKLRKKLRMASNGHEFVETIPQRGWILRDLEPAASATATA</sequence>
<dbReference type="AlphaFoldDB" id="A0A6J4TUQ3"/>
<dbReference type="InterPro" id="IPR001867">
    <property type="entry name" value="OmpR/PhoB-type_DNA-bd"/>
</dbReference>
<dbReference type="Gene3D" id="1.10.10.10">
    <property type="entry name" value="Winged helix-like DNA-binding domain superfamily/Winged helix DNA-binding domain"/>
    <property type="match status" value="1"/>
</dbReference>
<proteinExistence type="predicted"/>
<feature type="DNA-binding region" description="OmpR/PhoB-type" evidence="2">
    <location>
        <begin position="75"/>
        <end position="175"/>
    </location>
</feature>